<evidence type="ECO:0000313" key="2">
    <source>
        <dbReference type="EMBL" id="MDR7150052.1"/>
    </source>
</evidence>
<proteinExistence type="predicted"/>
<dbReference type="SUPFAM" id="SSF53756">
    <property type="entry name" value="UDP-Glycosyltransferase/glycogen phosphorylase"/>
    <property type="match status" value="1"/>
</dbReference>
<evidence type="ECO:0000259" key="1">
    <source>
        <dbReference type="Pfam" id="PF13439"/>
    </source>
</evidence>
<dbReference type="PANTHER" id="PTHR45947:SF15">
    <property type="entry name" value="TEICHURONIC ACID BIOSYNTHESIS GLYCOSYLTRANSFERASE TUAC-RELATED"/>
    <property type="match status" value="1"/>
</dbReference>
<dbReference type="Pfam" id="PF13439">
    <property type="entry name" value="Glyco_transf_4"/>
    <property type="match status" value="1"/>
</dbReference>
<dbReference type="PANTHER" id="PTHR45947">
    <property type="entry name" value="SULFOQUINOVOSYL TRANSFERASE SQD2"/>
    <property type="match status" value="1"/>
</dbReference>
<accession>A0ABU1WLZ3</accession>
<feature type="domain" description="Glycosyltransferase subfamily 4-like N-terminal" evidence="1">
    <location>
        <begin position="111"/>
        <end position="212"/>
    </location>
</feature>
<dbReference type="Gene3D" id="3.40.50.2000">
    <property type="entry name" value="Glycogen Phosphorylase B"/>
    <property type="match status" value="2"/>
</dbReference>
<gene>
    <name evidence="2" type="ORF">J2W49_002007</name>
</gene>
<name>A0ABU1WLZ3_9BURK</name>
<dbReference type="CDD" id="cd03801">
    <property type="entry name" value="GT4_PimA-like"/>
    <property type="match status" value="1"/>
</dbReference>
<evidence type="ECO:0000313" key="3">
    <source>
        <dbReference type="Proteomes" id="UP001265700"/>
    </source>
</evidence>
<dbReference type="InterPro" id="IPR050194">
    <property type="entry name" value="Glycosyltransferase_grp1"/>
</dbReference>
<protein>
    <submittedName>
        <fullName evidence="2">Glycosyltransferase involved in cell wall biosynthesis</fullName>
    </submittedName>
</protein>
<dbReference type="EMBL" id="JAVDWU010000003">
    <property type="protein sequence ID" value="MDR7150052.1"/>
    <property type="molecule type" value="Genomic_DNA"/>
</dbReference>
<dbReference type="InterPro" id="IPR028098">
    <property type="entry name" value="Glyco_trans_4-like_N"/>
</dbReference>
<reference evidence="2 3" key="1">
    <citation type="submission" date="2023-07" db="EMBL/GenBank/DDBJ databases">
        <title>Sorghum-associated microbial communities from plants grown in Nebraska, USA.</title>
        <authorList>
            <person name="Schachtman D."/>
        </authorList>
    </citation>
    <scope>NUCLEOTIDE SEQUENCE [LARGE SCALE GENOMIC DNA]</scope>
    <source>
        <strain evidence="2 3">4249</strain>
    </source>
</reference>
<dbReference type="RefSeq" id="WP_310315105.1">
    <property type="nucleotide sequence ID" value="NZ_JAVDWU010000003.1"/>
</dbReference>
<dbReference type="Proteomes" id="UP001265700">
    <property type="component" value="Unassembled WGS sequence"/>
</dbReference>
<comment type="caution">
    <text evidence="2">The sequence shown here is derived from an EMBL/GenBank/DDBJ whole genome shotgun (WGS) entry which is preliminary data.</text>
</comment>
<keyword evidence="3" id="KW-1185">Reference proteome</keyword>
<dbReference type="Pfam" id="PF13692">
    <property type="entry name" value="Glyco_trans_1_4"/>
    <property type="match status" value="1"/>
</dbReference>
<sequence length="417" mass="45960">MPHPHVGYVLSEYPKVSHTFIRREILALEGAGVQVERFAIRGWGEDLPDPTDRDEATRTRYVLASGFMSLLGAMLGSLLRSPLRTWRGFWLATRMGWRGDRPVFVHWIYVLEAALISKWVRERAVTHLHAHFGSNPAEVAMLAAELSGITYSFTAHGTVETDGAITIKLPEKIRRAAFVVAVSEYGRAQMMRWIPFEDWKKIHVVHCGIDADFLEHEHTDVPDVDQFVAVGRLSGEKGHLILVEALARLVAQGQTCRLVIAGDGPLRSAILKRCRELGVERFVTITGWLSGEEIRAWLIRSRALILPSFAEGLPVVIMESLALGRPVIASWVSGVPELVKDGQTGWLVPAGDVPSLAEAMSACLRSTPERLAAMASAGKTAVRKAHDAKIESQKLAALFRSIDETPAAVPTPVRDPL</sequence>
<organism evidence="2 3">
    <name type="scientific">Hydrogenophaga palleronii</name>
    <dbReference type="NCBI Taxonomy" id="65655"/>
    <lineage>
        <taxon>Bacteria</taxon>
        <taxon>Pseudomonadati</taxon>
        <taxon>Pseudomonadota</taxon>
        <taxon>Betaproteobacteria</taxon>
        <taxon>Burkholderiales</taxon>
        <taxon>Comamonadaceae</taxon>
        <taxon>Hydrogenophaga</taxon>
    </lineage>
</organism>